<reference evidence="2 3" key="1">
    <citation type="submission" date="2021-07" db="EMBL/GenBank/DDBJ databases">
        <authorList>
            <person name="Palmer J.M."/>
        </authorList>
    </citation>
    <scope>NUCLEOTIDE SEQUENCE [LARGE SCALE GENOMIC DNA]</scope>
    <source>
        <strain evidence="2 3">AT_MEX2019</strain>
        <tissue evidence="2">Muscle</tissue>
    </source>
</reference>
<comment type="caution">
    <text evidence="2">The sequence shown here is derived from an EMBL/GenBank/DDBJ whole genome shotgun (WGS) entry which is preliminary data.</text>
</comment>
<evidence type="ECO:0000313" key="2">
    <source>
        <dbReference type="EMBL" id="MED6250653.1"/>
    </source>
</evidence>
<feature type="compositionally biased region" description="Polar residues" evidence="1">
    <location>
        <begin position="80"/>
        <end position="96"/>
    </location>
</feature>
<feature type="non-terminal residue" evidence="2">
    <location>
        <position position="143"/>
    </location>
</feature>
<keyword evidence="3" id="KW-1185">Reference proteome</keyword>
<name>A0ABU7BJM8_9TELE</name>
<evidence type="ECO:0000256" key="1">
    <source>
        <dbReference type="SAM" id="MobiDB-lite"/>
    </source>
</evidence>
<gene>
    <name evidence="2" type="ORF">ATANTOWER_003525</name>
</gene>
<dbReference type="Proteomes" id="UP001345963">
    <property type="component" value="Unassembled WGS sequence"/>
</dbReference>
<proteinExistence type="predicted"/>
<feature type="region of interest" description="Disordered" evidence="1">
    <location>
        <begin position="80"/>
        <end position="99"/>
    </location>
</feature>
<sequence>MSGLLDPVRIISRTLNSSFQEPLKNQTPVGSHNFLLPSLRETNPAHPPPELKTHQVLFSVQTVKLTLSFSMLSHTLSSVTTTNLRPNPQPSSSSWNHPLRLHVTPPQTNLHYISCKQRIIINYSKSQTYCHFIYLTSFSVQFG</sequence>
<protein>
    <submittedName>
        <fullName evidence="2">Uncharacterized protein</fullName>
    </submittedName>
</protein>
<organism evidence="2 3">
    <name type="scientific">Ataeniobius toweri</name>
    <dbReference type="NCBI Taxonomy" id="208326"/>
    <lineage>
        <taxon>Eukaryota</taxon>
        <taxon>Metazoa</taxon>
        <taxon>Chordata</taxon>
        <taxon>Craniata</taxon>
        <taxon>Vertebrata</taxon>
        <taxon>Euteleostomi</taxon>
        <taxon>Actinopterygii</taxon>
        <taxon>Neopterygii</taxon>
        <taxon>Teleostei</taxon>
        <taxon>Neoteleostei</taxon>
        <taxon>Acanthomorphata</taxon>
        <taxon>Ovalentaria</taxon>
        <taxon>Atherinomorphae</taxon>
        <taxon>Cyprinodontiformes</taxon>
        <taxon>Goodeidae</taxon>
        <taxon>Ataeniobius</taxon>
    </lineage>
</organism>
<accession>A0ABU7BJM8</accession>
<evidence type="ECO:0000313" key="3">
    <source>
        <dbReference type="Proteomes" id="UP001345963"/>
    </source>
</evidence>
<dbReference type="EMBL" id="JAHUTI010059146">
    <property type="protein sequence ID" value="MED6250653.1"/>
    <property type="molecule type" value="Genomic_DNA"/>
</dbReference>